<gene>
    <name evidence="2" type="ordered locus">Fluta_0442</name>
</gene>
<reference evidence="3" key="2">
    <citation type="submission" date="2011-02" db="EMBL/GenBank/DDBJ databases">
        <title>The complete genome of Fluviicola taffensis DSM 16823.</title>
        <authorList>
            <consortium name="US DOE Joint Genome Institute (JGI-PGF)"/>
            <person name="Lucas S."/>
            <person name="Copeland A."/>
            <person name="Lapidus A."/>
            <person name="Bruce D."/>
            <person name="Goodwin L."/>
            <person name="Pitluck S."/>
            <person name="Kyrpides N."/>
            <person name="Mavromatis K."/>
            <person name="Ivanova N."/>
            <person name="Mikhailova N."/>
            <person name="Pagani I."/>
            <person name="Chertkov O."/>
            <person name="Detter J.C."/>
            <person name="Han C."/>
            <person name="Tapia R."/>
            <person name="Land M."/>
            <person name="Hauser L."/>
            <person name="Markowitz V."/>
            <person name="Cheng J.-F."/>
            <person name="Hugenholtz P."/>
            <person name="Woyke T."/>
            <person name="Wu D."/>
            <person name="Tindall B."/>
            <person name="Pomrenke H.G."/>
            <person name="Brambilla E."/>
            <person name="Klenk H.-P."/>
            <person name="Eisen J.A."/>
        </authorList>
    </citation>
    <scope>NUCLEOTIDE SEQUENCE [LARGE SCALE GENOMIC DNA]</scope>
    <source>
        <strain evidence="3">DSM 16823 / RW262 / RW262</strain>
    </source>
</reference>
<dbReference type="HOGENOM" id="CLU_133781_1_2_10"/>
<organism evidence="2 3">
    <name type="scientific">Fluviicola taffensis (strain DSM 16823 / NCIMB 13979 / RW262)</name>
    <dbReference type="NCBI Taxonomy" id="755732"/>
    <lineage>
        <taxon>Bacteria</taxon>
        <taxon>Pseudomonadati</taxon>
        <taxon>Bacteroidota</taxon>
        <taxon>Flavobacteriia</taxon>
        <taxon>Flavobacteriales</taxon>
        <taxon>Crocinitomicaceae</taxon>
        <taxon>Fluviicola</taxon>
    </lineage>
</organism>
<keyword evidence="3" id="KW-1185">Reference proteome</keyword>
<protein>
    <recommendedName>
        <fullName evidence="1">Helix-turn-helix domain-containing protein</fullName>
    </recommendedName>
</protein>
<dbReference type="KEGG" id="fte:Fluta_0442"/>
<evidence type="ECO:0000313" key="2">
    <source>
        <dbReference type="EMBL" id="AEA42448.1"/>
    </source>
</evidence>
<dbReference type="STRING" id="755732.Fluta_0442"/>
<dbReference type="EMBL" id="CP002542">
    <property type="protein sequence ID" value="AEA42448.1"/>
    <property type="molecule type" value="Genomic_DNA"/>
</dbReference>
<dbReference type="Pfam" id="PF12728">
    <property type="entry name" value="HTH_17"/>
    <property type="match status" value="1"/>
</dbReference>
<proteinExistence type="predicted"/>
<dbReference type="SUPFAM" id="SSF46955">
    <property type="entry name" value="Putative DNA-binding domain"/>
    <property type="match status" value="1"/>
</dbReference>
<name>F2IEY3_FLUTR</name>
<accession>F2IEY3</accession>
<dbReference type="InterPro" id="IPR009061">
    <property type="entry name" value="DNA-bd_dom_put_sf"/>
</dbReference>
<evidence type="ECO:0000259" key="1">
    <source>
        <dbReference type="Pfam" id="PF12728"/>
    </source>
</evidence>
<reference evidence="2 3" key="1">
    <citation type="journal article" date="2011" name="Stand. Genomic Sci.">
        <title>Complete genome sequence of the gliding freshwater bacterium Fluviicola taffensis type strain (RW262).</title>
        <authorList>
            <person name="Woyke T."/>
            <person name="Chertkov O."/>
            <person name="Lapidus A."/>
            <person name="Nolan M."/>
            <person name="Lucas S."/>
            <person name="Del Rio T.G."/>
            <person name="Tice H."/>
            <person name="Cheng J.F."/>
            <person name="Tapia R."/>
            <person name="Han C."/>
            <person name="Goodwin L."/>
            <person name="Pitluck S."/>
            <person name="Liolios K."/>
            <person name="Pagani I."/>
            <person name="Ivanova N."/>
            <person name="Huntemann M."/>
            <person name="Mavromatis K."/>
            <person name="Mikhailova N."/>
            <person name="Pati A."/>
            <person name="Chen A."/>
            <person name="Palaniappan K."/>
            <person name="Land M."/>
            <person name="Hauser L."/>
            <person name="Brambilla E.M."/>
            <person name="Rohde M."/>
            <person name="Mwirichia R."/>
            <person name="Sikorski J."/>
            <person name="Tindall B.J."/>
            <person name="Goker M."/>
            <person name="Bristow J."/>
            <person name="Eisen J.A."/>
            <person name="Markowitz V."/>
            <person name="Hugenholtz P."/>
            <person name="Klenk H.P."/>
            <person name="Kyrpides N.C."/>
        </authorList>
    </citation>
    <scope>NUCLEOTIDE SEQUENCE [LARGE SCALE GENOMIC DNA]</scope>
    <source>
        <strain evidence="3">DSM 16823 / RW262 / RW262</strain>
    </source>
</reference>
<dbReference type="PANTHER" id="PTHR34585">
    <property type="match status" value="1"/>
</dbReference>
<feature type="domain" description="Helix-turn-helix" evidence="1">
    <location>
        <begin position="37"/>
        <end position="85"/>
    </location>
</feature>
<dbReference type="RefSeq" id="WP_013685222.1">
    <property type="nucleotide sequence ID" value="NC_015321.1"/>
</dbReference>
<dbReference type="InterPro" id="IPR041657">
    <property type="entry name" value="HTH_17"/>
</dbReference>
<dbReference type="OrthoDB" id="1524679at2"/>
<sequence length="97" mass="11580">MQVITMESETFKYLIELIEGLKTSIDDKDNKTANCEWLDNQDVCQMLKVTPRTLQNYRDQGKIGFTSINSKIFYRKDDIEKFLMDNYKAPFKKKWLK</sequence>
<evidence type="ECO:0000313" key="3">
    <source>
        <dbReference type="Proteomes" id="UP000007463"/>
    </source>
</evidence>
<dbReference type="PANTHER" id="PTHR34585:SF22">
    <property type="entry name" value="HELIX-TURN-HELIX DOMAIN-CONTAINING PROTEIN"/>
    <property type="match status" value="1"/>
</dbReference>
<dbReference type="eggNOG" id="COG0789">
    <property type="taxonomic scope" value="Bacteria"/>
</dbReference>
<dbReference type="Proteomes" id="UP000007463">
    <property type="component" value="Chromosome"/>
</dbReference>
<dbReference type="AlphaFoldDB" id="F2IEY3"/>